<dbReference type="AlphaFoldDB" id="A0AA49ITH2"/>
<dbReference type="EMBL" id="CP107246">
    <property type="protein sequence ID" value="WIM05112.1"/>
    <property type="molecule type" value="Genomic_DNA"/>
</dbReference>
<proteinExistence type="predicted"/>
<reference evidence="1" key="1">
    <citation type="journal article" date="2023" name="Nat. Microbiol.">
        <title>Enrichment and characterization of a nitric oxide-reducing microbial community in a continuous bioreactor.</title>
        <authorList>
            <person name="Garrido-Amador P."/>
            <person name="Stortenbeker N."/>
            <person name="Wessels H.J.C.T."/>
            <person name="Speth D.R."/>
            <person name="Garcia-Heredia I."/>
            <person name="Kartal B."/>
        </authorList>
    </citation>
    <scope>NUCLEOTIDE SEQUENCE</scope>
    <source>
        <strain evidence="1">MAG1</strain>
    </source>
</reference>
<dbReference type="SUPFAM" id="SSF53756">
    <property type="entry name" value="UDP-Glycosyltransferase/glycogen phosphorylase"/>
    <property type="match status" value="1"/>
</dbReference>
<dbReference type="KEGG" id="npv:OHM77_10455"/>
<name>A0AA49ITH2_9PROT</name>
<protein>
    <submittedName>
        <fullName evidence="1">Uncharacterized protein</fullName>
    </submittedName>
</protein>
<dbReference type="Proteomes" id="UP001234916">
    <property type="component" value="Chromosome"/>
</dbReference>
<organism evidence="1">
    <name type="scientific">Candidatus Nitricoxidivorans perseverans</name>
    <dbReference type="NCBI Taxonomy" id="2975601"/>
    <lineage>
        <taxon>Bacteria</taxon>
        <taxon>Pseudomonadati</taxon>
        <taxon>Pseudomonadota</taxon>
        <taxon>Betaproteobacteria</taxon>
        <taxon>Nitrosomonadales</taxon>
        <taxon>Sterolibacteriaceae</taxon>
        <taxon>Candidatus Nitricoxidivorans</taxon>
    </lineage>
</organism>
<accession>A0AA49ITH2</accession>
<gene>
    <name evidence="1" type="ORF">OHM77_10455</name>
</gene>
<evidence type="ECO:0000313" key="1">
    <source>
        <dbReference type="EMBL" id="WIM05112.1"/>
    </source>
</evidence>
<sequence length="337" mass="35783">MKTVLVHCWEAGAAAALAPVIRLAIRRGHRVVSTSLDPGASLLSRRFDAIGQIAMPDIRSGAADIALVGLGHPRNSAGTATWSRIADLLPSVGVLDHWKGLERFFPERGGGAPLALPELLCVPDDVCAQALAGLGMPGGRLRVTGHPRLDCDLDPGAAAIRTEARRRLGFPEGQPVHVLASETVHDHGFFDACGSGCHPLERHPCGNRELLDRLIADASDGGALLVARPHPQQRVPAYGTLRVISWAEADDEMLIAAADRVYGLSSLFLALAQKRGVEVVNIAPWLDAWRPEQAFLSVDLWNYLTTEGDFSSGGGGHPPGSRDAVTAILGELEGMLS</sequence>